<feature type="transmembrane region" description="Helical" evidence="6">
    <location>
        <begin position="366"/>
        <end position="393"/>
    </location>
</feature>
<dbReference type="PANTHER" id="PTHR30572:SF18">
    <property type="entry name" value="ABC-TYPE MACROLIDE FAMILY EXPORT SYSTEM PERMEASE COMPONENT 2"/>
    <property type="match status" value="1"/>
</dbReference>
<feature type="transmembrane region" description="Helical" evidence="6">
    <location>
        <begin position="12"/>
        <end position="30"/>
    </location>
</feature>
<feature type="transmembrane region" description="Helical" evidence="6">
    <location>
        <begin position="709"/>
        <end position="733"/>
    </location>
</feature>
<feature type="transmembrane region" description="Helical" evidence="6">
    <location>
        <begin position="753"/>
        <end position="773"/>
    </location>
</feature>
<dbReference type="AlphaFoldDB" id="A0A2W7R423"/>
<gene>
    <name evidence="9" type="ORF">LV85_02714</name>
</gene>
<keyword evidence="3 6" id="KW-0812">Transmembrane</keyword>
<evidence type="ECO:0000256" key="3">
    <source>
        <dbReference type="ARBA" id="ARBA00022692"/>
    </source>
</evidence>
<comment type="caution">
    <text evidence="9">The sequence shown here is derived from an EMBL/GenBank/DDBJ whole genome shotgun (WGS) entry which is preliminary data.</text>
</comment>
<dbReference type="GO" id="GO:0005886">
    <property type="term" value="C:plasma membrane"/>
    <property type="evidence" value="ECO:0007669"/>
    <property type="project" value="UniProtKB-SubCell"/>
</dbReference>
<feature type="transmembrane region" description="Helical" evidence="6">
    <location>
        <begin position="272"/>
        <end position="294"/>
    </location>
</feature>
<dbReference type="Pfam" id="PF02687">
    <property type="entry name" value="FtsX"/>
    <property type="match status" value="2"/>
</dbReference>
<reference evidence="9 10" key="1">
    <citation type="submission" date="2018-06" db="EMBL/GenBank/DDBJ databases">
        <title>Genomic Encyclopedia of Archaeal and Bacterial Type Strains, Phase II (KMG-II): from individual species to whole genera.</title>
        <authorList>
            <person name="Goeker M."/>
        </authorList>
    </citation>
    <scope>NUCLEOTIDE SEQUENCE [LARGE SCALE GENOMIC DNA]</scope>
    <source>
        <strain evidence="9 10">DSM 19830</strain>
    </source>
</reference>
<comment type="subcellular location">
    <subcellularLocation>
        <location evidence="1">Cell membrane</location>
        <topology evidence="1">Multi-pass membrane protein</topology>
    </subcellularLocation>
</comment>
<evidence type="ECO:0000256" key="6">
    <source>
        <dbReference type="SAM" id="Phobius"/>
    </source>
</evidence>
<dbReference type="GO" id="GO:0022857">
    <property type="term" value="F:transmembrane transporter activity"/>
    <property type="evidence" value="ECO:0007669"/>
    <property type="project" value="TreeGrafter"/>
</dbReference>
<proteinExistence type="predicted"/>
<feature type="domain" description="ABC3 transporter permease C-terminal" evidence="7">
    <location>
        <begin position="667"/>
        <end position="780"/>
    </location>
</feature>
<keyword evidence="10" id="KW-1185">Reference proteome</keyword>
<evidence type="ECO:0000313" key="10">
    <source>
        <dbReference type="Proteomes" id="UP000248882"/>
    </source>
</evidence>
<evidence type="ECO:0000313" key="9">
    <source>
        <dbReference type="EMBL" id="PZX50607.1"/>
    </source>
</evidence>
<feature type="transmembrane region" description="Helical" evidence="6">
    <location>
        <begin position="414"/>
        <end position="433"/>
    </location>
</feature>
<evidence type="ECO:0000259" key="7">
    <source>
        <dbReference type="Pfam" id="PF02687"/>
    </source>
</evidence>
<organism evidence="9 10">
    <name type="scientific">Algoriphagus chordae</name>
    <dbReference type="NCBI Taxonomy" id="237019"/>
    <lineage>
        <taxon>Bacteria</taxon>
        <taxon>Pseudomonadati</taxon>
        <taxon>Bacteroidota</taxon>
        <taxon>Cytophagia</taxon>
        <taxon>Cytophagales</taxon>
        <taxon>Cyclobacteriaceae</taxon>
        <taxon>Algoriphagus</taxon>
    </lineage>
</organism>
<evidence type="ECO:0000256" key="2">
    <source>
        <dbReference type="ARBA" id="ARBA00022475"/>
    </source>
</evidence>
<keyword evidence="4 6" id="KW-1133">Transmembrane helix</keyword>
<dbReference type="PANTHER" id="PTHR30572">
    <property type="entry name" value="MEMBRANE COMPONENT OF TRANSPORTER-RELATED"/>
    <property type="match status" value="1"/>
</dbReference>
<feature type="domain" description="ABC3 transporter permease C-terminal" evidence="7">
    <location>
        <begin position="278"/>
        <end position="395"/>
    </location>
</feature>
<dbReference type="Proteomes" id="UP000248882">
    <property type="component" value="Unassembled WGS sequence"/>
</dbReference>
<sequence length="787" mass="87324">MRKRKLYTGINLIGLTVAIVSFLAICLYIQHEWSYDKMYADYDRIYKFNQEFVSQGESQLVASTPSSLIPTLIEEVPDVETGTLIFDISIFSSVLIDAGEGNQEEQSFAYADENYFKVFNFELLSGNPAQVLAEPNQIVLTKSTAERYFGNAGSATGKILKVEGTDFTVSGVMEDFPSNSHMEFDFLASFKSHRHGKEPEWSPSNYYTYVKLKQGTDVAAFESKVEQIKEKYLGKDLAEYGYKTSFHLQPVSNIHLGDQSLSSIKPGTDIRYLYIFGIVALLLIAIGIINYVNLATAEATERNKEVGLRKAMGAGRGQLFGQFVSESMLLTFAATVFSVLCLYLILPKFSDIGGVPLITNSLMNPVGIGFMVGLILIVGLLAGMYPSLILSGMEPIKALANKTKMGGGAWVRKSLVVFQFFVSIGLLIATFVVKSQLDHMQNVSLGYDREQVVALTYHYNMRNVAETMKSEMLRSGAANSIALAGDMPVHIQAGYTIFPGGDNQREFMITGYSTDKDIVKTLNLAILAGTDFNENDISRSETRENETLLPIILNESAIKEMGWEPEEAIGKTVNFGFSDARIKAVVGDFYFNSMHEKIGPLGIFIDPGNANVLLVKIPEGNPSANLTSLEEVWKKFVPERPFNYRFVDQEYAQLYRSEERVGVVFTLFSGIAVFIACMGLFGLVSYVALRRTREISIRKVLGATQKDVVSVLASDFFKLLLVASILAIGFGLWFADTWLQSFANKVAFSPMPYIMAILLVLLLAGLTIGYRSWKVYRVNPAKTLKSE</sequence>
<dbReference type="InterPro" id="IPR050250">
    <property type="entry name" value="Macrolide_Exporter_MacB"/>
</dbReference>
<evidence type="ECO:0000256" key="1">
    <source>
        <dbReference type="ARBA" id="ARBA00004651"/>
    </source>
</evidence>
<protein>
    <submittedName>
        <fullName evidence="9">Putative ABC transport system permease protein</fullName>
    </submittedName>
</protein>
<evidence type="ECO:0000256" key="5">
    <source>
        <dbReference type="ARBA" id="ARBA00023136"/>
    </source>
</evidence>
<dbReference type="Pfam" id="PF12704">
    <property type="entry name" value="MacB_PCD"/>
    <property type="match status" value="1"/>
</dbReference>
<feature type="transmembrane region" description="Helical" evidence="6">
    <location>
        <begin position="328"/>
        <end position="346"/>
    </location>
</feature>
<evidence type="ECO:0000256" key="4">
    <source>
        <dbReference type="ARBA" id="ARBA00022989"/>
    </source>
</evidence>
<feature type="transmembrane region" description="Helical" evidence="6">
    <location>
        <begin position="663"/>
        <end position="689"/>
    </location>
</feature>
<dbReference type="EMBL" id="QKZT01000011">
    <property type="protein sequence ID" value="PZX50607.1"/>
    <property type="molecule type" value="Genomic_DNA"/>
</dbReference>
<name>A0A2W7R423_9BACT</name>
<feature type="domain" description="MacB-like periplasmic core" evidence="8">
    <location>
        <begin position="8"/>
        <end position="228"/>
    </location>
</feature>
<accession>A0A2W7R423</accession>
<keyword evidence="5 6" id="KW-0472">Membrane</keyword>
<keyword evidence="2" id="KW-1003">Cell membrane</keyword>
<evidence type="ECO:0000259" key="8">
    <source>
        <dbReference type="Pfam" id="PF12704"/>
    </source>
</evidence>
<dbReference type="InterPro" id="IPR025857">
    <property type="entry name" value="MacB_PCD"/>
</dbReference>
<dbReference type="InterPro" id="IPR003838">
    <property type="entry name" value="ABC3_permease_C"/>
</dbReference>